<evidence type="ECO:0000259" key="5">
    <source>
        <dbReference type="Pfam" id="PF01137"/>
    </source>
</evidence>
<comment type="similarity">
    <text evidence="2">Belongs to the RNA 3'-terminal cyclase family. Type 2 subfamily.</text>
</comment>
<dbReference type="GO" id="GO:0004521">
    <property type="term" value="F:RNA endonuclease activity"/>
    <property type="evidence" value="ECO:0007669"/>
    <property type="project" value="TreeGrafter"/>
</dbReference>
<dbReference type="InterPro" id="IPR023797">
    <property type="entry name" value="RNA3'_phos_cyclase_dom"/>
</dbReference>
<dbReference type="Pfam" id="PF01137">
    <property type="entry name" value="RTC"/>
    <property type="match status" value="1"/>
</dbReference>
<protein>
    <recommendedName>
        <fullName evidence="9">RNA 3'-terminal phosphate cyclase-like protein</fullName>
    </recommendedName>
</protein>
<dbReference type="CDD" id="cd00875">
    <property type="entry name" value="RNA_Cyclase_Class_I"/>
    <property type="match status" value="1"/>
</dbReference>
<evidence type="ECO:0008006" key="9">
    <source>
        <dbReference type="Google" id="ProtNLM"/>
    </source>
</evidence>
<dbReference type="GO" id="GO:0000479">
    <property type="term" value="P:endonucleolytic cleavage of tricistronic rRNA transcript (SSU-rRNA, 5.8S rRNA, LSU-rRNA)"/>
    <property type="evidence" value="ECO:0007669"/>
    <property type="project" value="TreeGrafter"/>
</dbReference>
<dbReference type="EMBL" id="JALJOV010000265">
    <property type="protein sequence ID" value="KAK9865265.1"/>
    <property type="molecule type" value="Genomic_DNA"/>
</dbReference>
<accession>A0AAW1T960</accession>
<evidence type="ECO:0000256" key="2">
    <source>
        <dbReference type="ARBA" id="ARBA00007089"/>
    </source>
</evidence>
<evidence type="ECO:0000313" key="7">
    <source>
        <dbReference type="EMBL" id="KAK9865265.1"/>
    </source>
</evidence>
<dbReference type="PANTHER" id="PTHR11096">
    <property type="entry name" value="RNA 3' TERMINAL PHOSPHATE CYCLASE"/>
    <property type="match status" value="1"/>
</dbReference>
<proteinExistence type="inferred from homology"/>
<dbReference type="InterPro" id="IPR013791">
    <property type="entry name" value="RNA3'-term_phos_cycl_insert"/>
</dbReference>
<comment type="subcellular location">
    <subcellularLocation>
        <location evidence="1">Nucleus</location>
        <location evidence="1">Nucleolus</location>
    </subcellularLocation>
</comment>
<dbReference type="InterPro" id="IPR016443">
    <property type="entry name" value="RNA3'_term_phos_cyc_type_2"/>
</dbReference>
<keyword evidence="4" id="KW-0539">Nucleus</keyword>
<sequence>MLEFRGCSNFRQRIALATISGRAIRIDDIRANSETPGLRDFEACFLRLVEKVTNGCVVEISETGTSLHYRPGIICGGSFIQHDCGKTRGIGYFLEPLILISLFGKQALSITLRGVTGGGSDPGVDTWRSVSLPLLRKLTGQSDGWELKVLRRGALPEAGGQVLLQCPIVRSLPACSMTQEGMVKRVRGVAHSMRVSPQVTNRMVDGARGPLNSLLADVFIFTDHMTGPQAGNSPGFGITLVAETTSGCLIGAEAQAEVNPEAPESSRVPELVGLQATQRLLQEISCGGVMDQTHQVLILCVCAMGPAEINECRLGPLTPYAVQMLRHLRDFLDTVFTVKPEQDSSTLFLSCVGAGIKNMFKAVA</sequence>
<dbReference type="InterPro" id="IPR013792">
    <property type="entry name" value="RNA3'P_cycl/enolpyr_Trfase_a/b"/>
</dbReference>
<reference evidence="7 8" key="1">
    <citation type="journal article" date="2024" name="Nat. Commun.">
        <title>Phylogenomics reveals the evolutionary origins of lichenization in chlorophyte algae.</title>
        <authorList>
            <person name="Puginier C."/>
            <person name="Libourel C."/>
            <person name="Otte J."/>
            <person name="Skaloud P."/>
            <person name="Haon M."/>
            <person name="Grisel S."/>
            <person name="Petersen M."/>
            <person name="Berrin J.G."/>
            <person name="Delaux P.M."/>
            <person name="Dal Grande F."/>
            <person name="Keller J."/>
        </authorList>
    </citation>
    <scope>NUCLEOTIDE SEQUENCE [LARGE SCALE GENOMIC DNA]</scope>
    <source>
        <strain evidence="7 8">SAG 2523</strain>
    </source>
</reference>
<keyword evidence="3" id="KW-0690">Ribosome biogenesis</keyword>
<dbReference type="AlphaFoldDB" id="A0AAW1T960"/>
<evidence type="ECO:0000256" key="4">
    <source>
        <dbReference type="ARBA" id="ARBA00023242"/>
    </source>
</evidence>
<dbReference type="GO" id="GO:0005730">
    <property type="term" value="C:nucleolus"/>
    <property type="evidence" value="ECO:0007669"/>
    <property type="project" value="UniProtKB-SubCell"/>
</dbReference>
<keyword evidence="8" id="KW-1185">Reference proteome</keyword>
<dbReference type="Pfam" id="PF05189">
    <property type="entry name" value="RTC_insert"/>
    <property type="match status" value="1"/>
</dbReference>
<organism evidence="7 8">
    <name type="scientific">Apatococcus fuscideae</name>
    <dbReference type="NCBI Taxonomy" id="2026836"/>
    <lineage>
        <taxon>Eukaryota</taxon>
        <taxon>Viridiplantae</taxon>
        <taxon>Chlorophyta</taxon>
        <taxon>core chlorophytes</taxon>
        <taxon>Trebouxiophyceae</taxon>
        <taxon>Chlorellales</taxon>
        <taxon>Chlorellaceae</taxon>
        <taxon>Apatococcus</taxon>
    </lineage>
</organism>
<dbReference type="NCBIfam" id="TIGR03400">
    <property type="entry name" value="18S_RNA_Rcl1p"/>
    <property type="match status" value="1"/>
</dbReference>
<evidence type="ECO:0000256" key="1">
    <source>
        <dbReference type="ARBA" id="ARBA00004604"/>
    </source>
</evidence>
<feature type="domain" description="RNA 3'-terminal phosphate cyclase insert" evidence="6">
    <location>
        <begin position="178"/>
        <end position="285"/>
    </location>
</feature>
<dbReference type="Gene3D" id="3.30.360.20">
    <property type="entry name" value="RNA 3'-terminal phosphate cyclase, insert domain"/>
    <property type="match status" value="1"/>
</dbReference>
<feature type="domain" description="RNA 3'-terminal phosphate cyclase" evidence="5">
    <location>
        <begin position="3"/>
        <end position="338"/>
    </location>
</feature>
<evidence type="ECO:0000256" key="3">
    <source>
        <dbReference type="ARBA" id="ARBA00022517"/>
    </source>
</evidence>
<evidence type="ECO:0000259" key="6">
    <source>
        <dbReference type="Pfam" id="PF05189"/>
    </source>
</evidence>
<name>A0AAW1T960_9CHLO</name>
<comment type="caution">
    <text evidence="7">The sequence shown here is derived from an EMBL/GenBank/DDBJ whole genome shotgun (WGS) entry which is preliminary data.</text>
</comment>
<dbReference type="Gene3D" id="3.65.10.20">
    <property type="entry name" value="RNA 3'-terminal phosphate cyclase domain"/>
    <property type="match status" value="1"/>
</dbReference>
<dbReference type="InterPro" id="IPR037136">
    <property type="entry name" value="RNA3'_phos_cyclase_dom_sf"/>
</dbReference>
<dbReference type="PANTHER" id="PTHR11096:SF1">
    <property type="entry name" value="RNA 3'-TERMINAL PHOSPHATE CYCLASE-LIKE PROTEIN"/>
    <property type="match status" value="1"/>
</dbReference>
<gene>
    <name evidence="7" type="ORF">WJX84_008189</name>
</gene>
<dbReference type="Proteomes" id="UP001485043">
    <property type="component" value="Unassembled WGS sequence"/>
</dbReference>
<dbReference type="SUPFAM" id="SSF55205">
    <property type="entry name" value="EPT/RTPC-like"/>
    <property type="match status" value="1"/>
</dbReference>
<dbReference type="InterPro" id="IPR036553">
    <property type="entry name" value="RPTC_insert"/>
</dbReference>
<evidence type="ECO:0000313" key="8">
    <source>
        <dbReference type="Proteomes" id="UP001485043"/>
    </source>
</evidence>
<dbReference type="InterPro" id="IPR000228">
    <property type="entry name" value="RNA3'_term_phos_cyc"/>
</dbReference>